<feature type="domain" description="Schlafen AlbA-2" evidence="1">
    <location>
        <begin position="22"/>
        <end position="164"/>
    </location>
</feature>
<dbReference type="Gene3D" id="3.30.950.30">
    <property type="entry name" value="Schlafen, AAA domain"/>
    <property type="match status" value="1"/>
</dbReference>
<dbReference type="EMBL" id="MSKM01000017">
    <property type="protein sequence ID" value="OLO53836.1"/>
    <property type="molecule type" value="Genomic_DNA"/>
</dbReference>
<dbReference type="AlphaFoldDB" id="A0A1Q8VZA3"/>
<proteinExistence type="predicted"/>
<protein>
    <submittedName>
        <fullName evidence="2">AAA family ATPase</fullName>
    </submittedName>
</protein>
<reference evidence="2 3" key="1">
    <citation type="submission" date="2016-12" db="EMBL/GenBank/DDBJ databases">
        <title>Genomic comparison of strains in the 'Actinomyces naeslundii' group.</title>
        <authorList>
            <person name="Mughal S.R."/>
            <person name="Do T."/>
            <person name="Gilbert S.C."/>
            <person name="Witherden E.A."/>
            <person name="Didelot X."/>
            <person name="Beighton D."/>
        </authorList>
    </citation>
    <scope>NUCLEOTIDE SEQUENCE [LARGE SCALE GENOMIC DNA]</scope>
    <source>
        <strain evidence="2 3">MMRCO6-1</strain>
    </source>
</reference>
<evidence type="ECO:0000259" key="1">
    <source>
        <dbReference type="Pfam" id="PF04326"/>
    </source>
</evidence>
<gene>
    <name evidence="2" type="ORF">BKH27_05130</name>
</gene>
<name>A0A1Q8VZA3_9ACTO</name>
<dbReference type="RefSeq" id="WP_075370972.1">
    <property type="nucleotide sequence ID" value="NZ_MSKM01000017.1"/>
</dbReference>
<sequence length="503" mass="56793">MAVTVDGRTDIEKLTELLSEPEQQHLEFKESVDLSKNEGKVKFVKDVVSMSNRPPGGYILIRVDDSGKPVAPQGTFDQKTRELFDGARLNDLIRRYTEGPVHVTSQFHTVSDNEIILIYAHHNESGLPVPMSSLGQYSDEHKRPTTIFREGDICIRDGAQNAPLRWSHWNELLREHDQRIRDDARKDIESLVAEVARSLRSPGGRSNVPLSIDMSDDTFVEALLTNIELSGDMRIRYFLSQLSGFAADEERYVEALNKATIIAVQALFLGKFDIVDLTITRLFDAYKQLDPQDPSKQLAIIVRCYIIGAAAVRCKAWSTISNLVLQPYPPKIDAFTYVYTSWIRHGQVEASRAELFPADNRGSLMIPPARLLMVEHPAMRPDVPDTVSTNAEVIPESDTVLNSLCQFDILYCIIVAADETHDGDAYPASSAFNQYRTYPILTQLIEDEGMRHELFPGRSDFQVAAALNEAISTAKRQSLKFNNGWWWSDHPDVRSFINKHQSE</sequence>
<dbReference type="Proteomes" id="UP000185772">
    <property type="component" value="Unassembled WGS sequence"/>
</dbReference>
<accession>A0A1Q8VZA3</accession>
<dbReference type="InterPro" id="IPR007421">
    <property type="entry name" value="Schlafen_AlbA_2_dom"/>
</dbReference>
<dbReference type="Pfam" id="PF04326">
    <property type="entry name" value="SLFN_AlbA_2"/>
    <property type="match status" value="1"/>
</dbReference>
<dbReference type="InterPro" id="IPR038461">
    <property type="entry name" value="Schlafen_AlbA_2_dom_sf"/>
</dbReference>
<comment type="caution">
    <text evidence="2">The sequence shown here is derived from an EMBL/GenBank/DDBJ whole genome shotgun (WGS) entry which is preliminary data.</text>
</comment>
<organism evidence="2 3">
    <name type="scientific">Actinomyces oris</name>
    <dbReference type="NCBI Taxonomy" id="544580"/>
    <lineage>
        <taxon>Bacteria</taxon>
        <taxon>Bacillati</taxon>
        <taxon>Actinomycetota</taxon>
        <taxon>Actinomycetes</taxon>
        <taxon>Actinomycetales</taxon>
        <taxon>Actinomycetaceae</taxon>
        <taxon>Actinomyces</taxon>
    </lineage>
</organism>
<evidence type="ECO:0000313" key="3">
    <source>
        <dbReference type="Proteomes" id="UP000185772"/>
    </source>
</evidence>
<evidence type="ECO:0000313" key="2">
    <source>
        <dbReference type="EMBL" id="OLO53836.1"/>
    </source>
</evidence>